<evidence type="ECO:0000313" key="2">
    <source>
        <dbReference type="Proteomes" id="UP000286974"/>
    </source>
</evidence>
<evidence type="ECO:0000313" key="1">
    <source>
        <dbReference type="EMBL" id="GAY73458.1"/>
    </source>
</evidence>
<protein>
    <submittedName>
        <fullName evidence="1">Uncharacterized protein</fullName>
    </submittedName>
</protein>
<dbReference type="Proteomes" id="UP000286974">
    <property type="component" value="Unassembled WGS sequence"/>
</dbReference>
<proteinExistence type="predicted"/>
<dbReference type="AlphaFoldDB" id="A0A401FMH1"/>
<dbReference type="RefSeq" id="WP_125008435.1">
    <property type="nucleotide sequence ID" value="NZ_BEXA01000003.1"/>
</dbReference>
<reference evidence="1 2" key="1">
    <citation type="submission" date="2017-11" db="EMBL/GenBank/DDBJ databases">
        <title>Draft Genome Sequence of Lactobacillus curieae NBRC 111893 isolated from Koso, a Japanese sugar-Vegetable Fermented Beverage.</title>
        <authorList>
            <person name="Chiou T.Y."/>
            <person name="Oshima K."/>
            <person name="Suda W."/>
            <person name="Hattori M."/>
            <person name="Takahashi T."/>
        </authorList>
    </citation>
    <scope>NUCLEOTIDE SEQUENCE [LARGE SCALE GENOMIC DNA]</scope>
    <source>
        <strain evidence="1 2">NBRC111893</strain>
    </source>
</reference>
<dbReference type="EMBL" id="BEXA01000003">
    <property type="protein sequence ID" value="GAY73458.1"/>
    <property type="molecule type" value="Genomic_DNA"/>
</dbReference>
<dbReference type="OrthoDB" id="2300155at2"/>
<comment type="caution">
    <text evidence="1">The sequence shown here is derived from an EMBL/GenBank/DDBJ whole genome shotgun (WGS) entry which is preliminary data.</text>
</comment>
<sequence length="138" mass="15596">MPSYSQGDLSKYPGDHIKFSPFTEAYQQIKVTSNGYVEYRNITDSMETGQITNPKPISSAKITGYLIKNDTRYLYYSHHITGVPDTKVAKSGNKQYRLAITNLHQPFSMFDGDQGALLFSKYQIKNTAYFTRIGAFGV</sequence>
<organism evidence="1 2">
    <name type="scientific">Lentilactobacillus kosonis</name>
    <dbReference type="NCBI Taxonomy" id="2810561"/>
    <lineage>
        <taxon>Bacteria</taxon>
        <taxon>Bacillati</taxon>
        <taxon>Bacillota</taxon>
        <taxon>Bacilli</taxon>
        <taxon>Lactobacillales</taxon>
        <taxon>Lactobacillaceae</taxon>
        <taxon>Lentilactobacillus</taxon>
    </lineage>
</organism>
<keyword evidence="2" id="KW-1185">Reference proteome</keyword>
<name>A0A401FMH1_9LACO</name>
<accession>A0A401FMH1</accession>
<gene>
    <name evidence="1" type="ORF">NBRC111893_1604</name>
</gene>